<keyword evidence="9" id="KW-1185">Reference proteome</keyword>
<dbReference type="CDD" id="cd00567">
    <property type="entry name" value="ACAD"/>
    <property type="match status" value="1"/>
</dbReference>
<evidence type="ECO:0000256" key="4">
    <source>
        <dbReference type="ARBA" id="ARBA00022827"/>
    </source>
</evidence>
<evidence type="ECO:0000256" key="1">
    <source>
        <dbReference type="ARBA" id="ARBA00001974"/>
    </source>
</evidence>
<dbReference type="SUPFAM" id="SSF56645">
    <property type="entry name" value="Acyl-CoA dehydrogenase NM domain-like"/>
    <property type="match status" value="1"/>
</dbReference>
<evidence type="ECO:0000313" key="8">
    <source>
        <dbReference type="EMBL" id="QSE92606.1"/>
    </source>
</evidence>
<dbReference type="EMBL" id="CP070619">
    <property type="protein sequence ID" value="QSE92606.1"/>
    <property type="molecule type" value="Genomic_DNA"/>
</dbReference>
<evidence type="ECO:0000256" key="3">
    <source>
        <dbReference type="ARBA" id="ARBA00022630"/>
    </source>
</evidence>
<organism evidence="8 9">
    <name type="scientific">Rhodococcus pseudokoreensis</name>
    <dbReference type="NCBI Taxonomy" id="2811421"/>
    <lineage>
        <taxon>Bacteria</taxon>
        <taxon>Bacillati</taxon>
        <taxon>Actinomycetota</taxon>
        <taxon>Actinomycetes</taxon>
        <taxon>Mycobacteriales</taxon>
        <taxon>Nocardiaceae</taxon>
        <taxon>Rhodococcus</taxon>
    </lineage>
</organism>
<keyword evidence="4" id="KW-0274">FAD</keyword>
<dbReference type="Pfam" id="PF00441">
    <property type="entry name" value="Acyl-CoA_dh_1"/>
    <property type="match status" value="1"/>
</dbReference>
<accession>A0A974ZWG9</accession>
<gene>
    <name evidence="8" type="ORF">JWS13_30345</name>
</gene>
<keyword evidence="3" id="KW-0285">Flavoprotein</keyword>
<dbReference type="PANTHER" id="PTHR43884:SF20">
    <property type="entry name" value="ACYL-COA DEHYDROGENASE FADE28"/>
    <property type="match status" value="1"/>
</dbReference>
<dbReference type="Proteomes" id="UP000662986">
    <property type="component" value="Chromosome"/>
</dbReference>
<dbReference type="SUPFAM" id="SSF47203">
    <property type="entry name" value="Acyl-CoA dehydrogenase C-terminal domain-like"/>
    <property type="match status" value="1"/>
</dbReference>
<dbReference type="RefSeq" id="WP_206009069.1">
    <property type="nucleotide sequence ID" value="NZ_CP070619.1"/>
</dbReference>
<dbReference type="InterPro" id="IPR046373">
    <property type="entry name" value="Acyl-CoA_Oxase/DH_mid-dom_sf"/>
</dbReference>
<comment type="similarity">
    <text evidence="2">Belongs to the acyl-CoA dehydrogenase family.</text>
</comment>
<protein>
    <submittedName>
        <fullName evidence="8">Acyl-CoA/acyl-ACP dehydrogenase</fullName>
    </submittedName>
</protein>
<dbReference type="Gene3D" id="1.10.540.10">
    <property type="entry name" value="Acyl-CoA dehydrogenase/oxidase, N-terminal domain"/>
    <property type="match status" value="1"/>
</dbReference>
<dbReference type="Gene3D" id="2.40.110.10">
    <property type="entry name" value="Butyryl-CoA Dehydrogenase, subunit A, domain 2"/>
    <property type="match status" value="1"/>
</dbReference>
<evidence type="ECO:0000256" key="2">
    <source>
        <dbReference type="ARBA" id="ARBA00009347"/>
    </source>
</evidence>
<proteinExistence type="inferred from homology"/>
<evidence type="ECO:0000259" key="6">
    <source>
        <dbReference type="Pfam" id="PF00441"/>
    </source>
</evidence>
<feature type="domain" description="Acyl-CoA dehydrogenase/oxidase C-terminal" evidence="6">
    <location>
        <begin position="234"/>
        <end position="375"/>
    </location>
</feature>
<dbReference type="InterPro" id="IPR009100">
    <property type="entry name" value="AcylCoA_DH/oxidase_NM_dom_sf"/>
</dbReference>
<dbReference type="InterPro" id="IPR037069">
    <property type="entry name" value="AcylCoA_DH/ox_N_sf"/>
</dbReference>
<evidence type="ECO:0000259" key="7">
    <source>
        <dbReference type="Pfam" id="PF02771"/>
    </source>
</evidence>
<comment type="cofactor">
    <cofactor evidence="1">
        <name>FAD</name>
        <dbReference type="ChEBI" id="CHEBI:57692"/>
    </cofactor>
</comment>
<dbReference type="Gene3D" id="1.20.140.10">
    <property type="entry name" value="Butyryl-CoA Dehydrogenase, subunit A, domain 3"/>
    <property type="match status" value="1"/>
</dbReference>
<dbReference type="InterPro" id="IPR009075">
    <property type="entry name" value="AcylCo_DH/oxidase_C"/>
</dbReference>
<evidence type="ECO:0000256" key="5">
    <source>
        <dbReference type="ARBA" id="ARBA00023002"/>
    </source>
</evidence>
<reference evidence="8 9" key="2">
    <citation type="journal article" date="2022" name="Arch. Microbiol.">
        <title>Rhodococcus pseudokoreensis sp. nov. isolated from the rhizosphere of young M26 apple rootstocks.</title>
        <authorList>
            <person name="Kampfer P."/>
            <person name="Glaeser S.P."/>
            <person name="Blom J."/>
            <person name="Wolf J."/>
            <person name="Benning S."/>
            <person name="Schloter M."/>
            <person name="Neumann-Schaal M."/>
        </authorList>
    </citation>
    <scope>NUCLEOTIDE SEQUENCE [LARGE SCALE GENOMIC DNA]</scope>
    <source>
        <strain evidence="8 9">R79</strain>
    </source>
</reference>
<name>A0A974ZWG9_9NOCA</name>
<sequence>MTTTTADYTWPSELAELRDVVAAFRERHAGEAAVRTLAETTTPLDSRTWQIMAEQLGLAGLTVPEELGGAGAGYEFLAVAMEELGKSLLPSPLLATTALAIGTLMRAGDASARERLVPALAAGQITGTLGYTGADGHWDPARKPQVRATRNGDGWRLDGTVHHVLDGASADLVLVVADTDEGSSVFAAEGPLPGLVRSPMATLDGTRSQARLDFHDVPATAVGVLGAAAPTVEAVLTRAAVLLAAEQVGGAQYCLDTAVTYAGTRTQFGRAIGSYQAIKHKCVDMYLEIESARAAVYYAASCLTVNSADAEPAASIAKTLASAAFDRASADSIQIHGGIGFTWEHPAHLYFRRAISTRALFGDPRRHHEVVAASLLDRTTRSDASTSPPESRRVQ</sequence>
<dbReference type="InterPro" id="IPR036250">
    <property type="entry name" value="AcylCo_DH-like_C"/>
</dbReference>
<feature type="domain" description="Acyl-CoA dehydrogenase/oxidase N-terminal" evidence="7">
    <location>
        <begin position="13"/>
        <end position="124"/>
    </location>
</feature>
<keyword evidence="5" id="KW-0560">Oxidoreductase</keyword>
<dbReference type="InterPro" id="IPR013786">
    <property type="entry name" value="AcylCoA_DH/ox_N"/>
</dbReference>
<evidence type="ECO:0000313" key="9">
    <source>
        <dbReference type="Proteomes" id="UP000662986"/>
    </source>
</evidence>
<dbReference type="Pfam" id="PF02771">
    <property type="entry name" value="Acyl-CoA_dh_N"/>
    <property type="match status" value="1"/>
</dbReference>
<dbReference type="PANTHER" id="PTHR43884">
    <property type="entry name" value="ACYL-COA DEHYDROGENASE"/>
    <property type="match status" value="1"/>
</dbReference>
<reference evidence="8 9" key="1">
    <citation type="journal article" date="2021" name="Microbiol. Resour. Announc.">
        <title>Complete Genome Sequences of Two Rhodococcus sp. Strains with Large and Linear Chromosomes, Isolated from Apple Rhizosphere.</title>
        <authorList>
            <person name="Benning S."/>
            <person name="Brugnone N."/>
            <person name="Siani R."/>
            <person name="Kublik S."/>
            <person name="Schloter M."/>
            <person name="Rad V."/>
        </authorList>
    </citation>
    <scope>NUCLEOTIDE SEQUENCE [LARGE SCALE GENOMIC DNA]</scope>
    <source>
        <strain evidence="8 9">R79</strain>
    </source>
</reference>